<name>A0A2I0UJX9_LIMLA</name>
<dbReference type="AlphaFoldDB" id="A0A2I0UJX9"/>
<proteinExistence type="predicted"/>
<keyword evidence="2" id="KW-1185">Reference proteome</keyword>
<reference evidence="2" key="1">
    <citation type="submission" date="2017-11" db="EMBL/GenBank/DDBJ databases">
        <authorList>
            <person name="Lima N.C."/>
            <person name="Parody-Merino A.M."/>
            <person name="Battley P.F."/>
            <person name="Fidler A.E."/>
            <person name="Prosdocimi F."/>
        </authorList>
    </citation>
    <scope>NUCLEOTIDE SEQUENCE [LARGE SCALE GENOMIC DNA]</scope>
</reference>
<accession>A0A2I0UJX9</accession>
<evidence type="ECO:0000313" key="1">
    <source>
        <dbReference type="EMBL" id="PKU46352.1"/>
    </source>
</evidence>
<organism evidence="1 2">
    <name type="scientific">Limosa lapponica baueri</name>
    <dbReference type="NCBI Taxonomy" id="1758121"/>
    <lineage>
        <taxon>Eukaryota</taxon>
        <taxon>Metazoa</taxon>
        <taxon>Chordata</taxon>
        <taxon>Craniata</taxon>
        <taxon>Vertebrata</taxon>
        <taxon>Euteleostomi</taxon>
        <taxon>Archelosauria</taxon>
        <taxon>Archosauria</taxon>
        <taxon>Dinosauria</taxon>
        <taxon>Saurischia</taxon>
        <taxon>Theropoda</taxon>
        <taxon>Coelurosauria</taxon>
        <taxon>Aves</taxon>
        <taxon>Neognathae</taxon>
        <taxon>Neoaves</taxon>
        <taxon>Charadriiformes</taxon>
        <taxon>Scolopacidae</taxon>
        <taxon>Limosa</taxon>
    </lineage>
</organism>
<protein>
    <submittedName>
        <fullName evidence="1">Uncharacterized protein</fullName>
    </submittedName>
</protein>
<reference evidence="2" key="2">
    <citation type="submission" date="2017-12" db="EMBL/GenBank/DDBJ databases">
        <title>Genome sequence of the Bar-tailed Godwit (Limosa lapponica baueri).</title>
        <authorList>
            <person name="Lima N.C.B."/>
            <person name="Parody-Merino A.M."/>
            <person name="Battley P.F."/>
            <person name="Fidler A.E."/>
            <person name="Prosdocimi F."/>
        </authorList>
    </citation>
    <scope>NUCLEOTIDE SEQUENCE [LARGE SCALE GENOMIC DNA]</scope>
</reference>
<dbReference type="Proteomes" id="UP000233556">
    <property type="component" value="Unassembled WGS sequence"/>
</dbReference>
<gene>
    <name evidence="1" type="ORF">llap_3330</name>
</gene>
<dbReference type="EMBL" id="KZ505714">
    <property type="protein sequence ID" value="PKU46352.1"/>
    <property type="molecule type" value="Genomic_DNA"/>
</dbReference>
<evidence type="ECO:0000313" key="2">
    <source>
        <dbReference type="Proteomes" id="UP000233556"/>
    </source>
</evidence>
<sequence>MGNGFRNTLIGIEGRQTDRVFLRDQGKTSIEAKPLKKSQAVFFDPSVFIVRMGDGPEYPIGQFASPDLSTTPHSCNPSVG</sequence>